<sequence>MVQPRGCPLLMMAAAFRGQLPVEGDDGPGGPSPIVDAPPTACAGEACQWWEHCSKKEG</sequence>
<proteinExistence type="predicted"/>
<evidence type="ECO:0000313" key="1">
    <source>
        <dbReference type="EMBL" id="KKM97581.1"/>
    </source>
</evidence>
<protein>
    <submittedName>
        <fullName evidence="1">Uncharacterized protein</fullName>
    </submittedName>
</protein>
<reference evidence="1" key="1">
    <citation type="journal article" date="2015" name="Nature">
        <title>Complex archaea that bridge the gap between prokaryotes and eukaryotes.</title>
        <authorList>
            <person name="Spang A."/>
            <person name="Saw J.H."/>
            <person name="Jorgensen S.L."/>
            <person name="Zaremba-Niedzwiedzka K."/>
            <person name="Martijn J."/>
            <person name="Lind A.E."/>
            <person name="van Eijk R."/>
            <person name="Schleper C."/>
            <person name="Guy L."/>
            <person name="Ettema T.J."/>
        </authorList>
    </citation>
    <scope>NUCLEOTIDE SEQUENCE</scope>
</reference>
<dbReference type="AlphaFoldDB" id="A0A0F9ME19"/>
<name>A0A0F9ME19_9ZZZZ</name>
<organism evidence="1">
    <name type="scientific">marine sediment metagenome</name>
    <dbReference type="NCBI Taxonomy" id="412755"/>
    <lineage>
        <taxon>unclassified sequences</taxon>
        <taxon>metagenomes</taxon>
        <taxon>ecological metagenomes</taxon>
    </lineage>
</organism>
<gene>
    <name evidence="1" type="ORF">LCGC14_1166690</name>
</gene>
<accession>A0A0F9ME19</accession>
<comment type="caution">
    <text evidence="1">The sequence shown here is derived from an EMBL/GenBank/DDBJ whole genome shotgun (WGS) entry which is preliminary data.</text>
</comment>
<dbReference type="EMBL" id="LAZR01005731">
    <property type="protein sequence ID" value="KKM97581.1"/>
    <property type="molecule type" value="Genomic_DNA"/>
</dbReference>